<keyword evidence="1" id="KW-1133">Transmembrane helix</keyword>
<proteinExistence type="predicted"/>
<protein>
    <recommendedName>
        <fullName evidence="4">Coiled-coil protein</fullName>
    </recommendedName>
</protein>
<evidence type="ECO:0000313" key="3">
    <source>
        <dbReference type="Proteomes" id="UP000234343"/>
    </source>
</evidence>
<organism evidence="2 3">
    <name type="scientific">Legionella sainthelensi</name>
    <dbReference type="NCBI Taxonomy" id="28087"/>
    <lineage>
        <taxon>Bacteria</taxon>
        <taxon>Pseudomonadati</taxon>
        <taxon>Pseudomonadota</taxon>
        <taxon>Gammaproteobacteria</taxon>
        <taxon>Legionellales</taxon>
        <taxon>Legionellaceae</taxon>
        <taxon>Legionella</taxon>
    </lineage>
</organism>
<dbReference type="AlphaFoldDB" id="A0A2H5FQV7"/>
<evidence type="ECO:0008006" key="4">
    <source>
        <dbReference type="Google" id="ProtNLM"/>
    </source>
</evidence>
<reference evidence="2 3" key="1">
    <citation type="submission" date="2017-12" db="EMBL/GenBank/DDBJ databases">
        <title>Legionella sainthelensi LA01-117, whole genome sequence of a clinical isolate from New Zealand.</title>
        <authorList>
            <person name="Cree S.L."/>
            <person name="Slow S."/>
            <person name="Kennedy M.A."/>
            <person name="Murdoch D.R."/>
            <person name="Biggs P.J."/>
            <person name="Anderson T."/>
        </authorList>
    </citation>
    <scope>NUCLEOTIDE SEQUENCE [LARGE SCALE GENOMIC DNA]</scope>
    <source>
        <strain evidence="2 3">LA01-117</strain>
    </source>
</reference>
<dbReference type="EMBL" id="CP025491">
    <property type="protein sequence ID" value="AUH73924.1"/>
    <property type="molecule type" value="Genomic_DNA"/>
</dbReference>
<name>A0A2H5FQV7_9GAMM</name>
<keyword evidence="1" id="KW-0472">Membrane</keyword>
<evidence type="ECO:0000256" key="1">
    <source>
        <dbReference type="SAM" id="Phobius"/>
    </source>
</evidence>
<sequence>MSKTKFLFLTSAGILVTACQGFDGVVTMLSVFAMSPSIVLGIGFAFILLSIIVFFGVDLVKVSNALGVTLSEYKLLDAYLSQLQKIKAIRKKINSYTLVAMSQEDLQQLELILSMLQKRLMFLVGASKQFDEALNSKNVQMIKTALSGVSALFFFGGGFFAGQSVALFISSLVLDSVLPTFWPIIVFSVLVGLAALSIYWYVERPGLEKLVTNWFGLNEEKVQRLCDKSALEIEAKRLASLKEKVIGTARVTERLAQLEQRINRDEQPLTSNTTQNKAGGDLRVSTNFYSFLKSSVSPVVRENQEIMSLSVV</sequence>
<keyword evidence="1" id="KW-0812">Transmembrane</keyword>
<keyword evidence="3" id="KW-1185">Reference proteome</keyword>
<dbReference type="PROSITE" id="PS51257">
    <property type="entry name" value="PROKAR_LIPOPROTEIN"/>
    <property type="match status" value="1"/>
</dbReference>
<feature type="transmembrane region" description="Helical" evidence="1">
    <location>
        <begin position="181"/>
        <end position="202"/>
    </location>
</feature>
<feature type="transmembrane region" description="Helical" evidence="1">
    <location>
        <begin position="145"/>
        <end position="169"/>
    </location>
</feature>
<gene>
    <name evidence="2" type="ORF">CAB17_05400</name>
</gene>
<dbReference type="KEGG" id="lsh:CAB17_05400"/>
<accession>A0A2H5FQV7</accession>
<evidence type="ECO:0000313" key="2">
    <source>
        <dbReference type="EMBL" id="AUH73924.1"/>
    </source>
</evidence>
<feature type="transmembrane region" description="Helical" evidence="1">
    <location>
        <begin position="37"/>
        <end position="57"/>
    </location>
</feature>
<dbReference type="Proteomes" id="UP000234343">
    <property type="component" value="Chromosome"/>
</dbReference>